<organism evidence="12 13">
    <name type="scientific">Candidatus Bodocaedibacter vickermanii</name>
    <dbReference type="NCBI Taxonomy" id="2741701"/>
    <lineage>
        <taxon>Bacteria</taxon>
        <taxon>Pseudomonadati</taxon>
        <taxon>Pseudomonadota</taxon>
        <taxon>Alphaproteobacteria</taxon>
        <taxon>Holosporales</taxon>
        <taxon>Candidatus Paracaedibacteraceae</taxon>
        <taxon>Candidatus Bodocaedibacter</taxon>
    </lineage>
</organism>
<evidence type="ECO:0000256" key="8">
    <source>
        <dbReference type="ARBA" id="ARBA00022917"/>
    </source>
</evidence>
<dbReference type="PANTHER" id="PTHR11895">
    <property type="entry name" value="TRANSAMIDASE"/>
    <property type="match status" value="1"/>
</dbReference>
<dbReference type="InterPro" id="IPR020556">
    <property type="entry name" value="Amidase_CS"/>
</dbReference>
<dbReference type="KEGG" id="pbal:CPBP_00867"/>
<evidence type="ECO:0000256" key="6">
    <source>
        <dbReference type="ARBA" id="ARBA00022741"/>
    </source>
</evidence>
<dbReference type="HAMAP" id="MF_00120">
    <property type="entry name" value="GatA"/>
    <property type="match status" value="1"/>
</dbReference>
<evidence type="ECO:0000256" key="10">
    <source>
        <dbReference type="HAMAP-Rule" id="MF_00120"/>
    </source>
</evidence>
<dbReference type="InterPro" id="IPR036928">
    <property type="entry name" value="AS_sf"/>
</dbReference>
<proteinExistence type="inferred from homology"/>
<dbReference type="PANTHER" id="PTHR11895:SF151">
    <property type="entry name" value="GLUTAMYL-TRNA(GLN) AMIDOTRANSFERASE SUBUNIT A"/>
    <property type="match status" value="1"/>
</dbReference>
<dbReference type="GO" id="GO:0050567">
    <property type="term" value="F:glutaminyl-tRNA synthase (glutamine-hydrolyzing) activity"/>
    <property type="evidence" value="ECO:0007669"/>
    <property type="project" value="UniProtKB-UniRule"/>
</dbReference>
<dbReference type="EC" id="6.3.5.7" evidence="3 10"/>
<dbReference type="Pfam" id="PF01425">
    <property type="entry name" value="Amidase"/>
    <property type="match status" value="1"/>
</dbReference>
<evidence type="ECO:0000256" key="4">
    <source>
        <dbReference type="ARBA" id="ARBA00014428"/>
    </source>
</evidence>
<dbReference type="GO" id="GO:0005524">
    <property type="term" value="F:ATP binding"/>
    <property type="evidence" value="ECO:0007669"/>
    <property type="project" value="UniProtKB-KW"/>
</dbReference>
<gene>
    <name evidence="10 12" type="primary">gatA</name>
    <name evidence="12" type="ORF">CPBP_00867</name>
</gene>
<dbReference type="GO" id="GO:0016740">
    <property type="term" value="F:transferase activity"/>
    <property type="evidence" value="ECO:0007669"/>
    <property type="project" value="UniProtKB-KW"/>
</dbReference>
<feature type="active site" description="Charge relay system" evidence="10">
    <location>
        <position position="157"/>
    </location>
</feature>
<comment type="similarity">
    <text evidence="1 10">Belongs to the amidase family. GatA subfamily.</text>
</comment>
<sequence>MSKKLTTLSLSEARDGLNKKDFTSVELTQAFLDRIPTLKELNAYVAVTGDIALTQAKASDDRRAKTGALPLDGLPIAIKDLYCTKGVRTTAASKILSNFIPQYESTVTANLWRDGAVMLGKVNLDEFAMGSANLYSCFGPALSPWKKDGKHLVPGGSSGGSAAAVAAQGALAATASDTGGSIRQPASFCGLTGIKPTYGRCSRYGMVAFASSLDQAGPITRTVRDSAIMLGSMAGYDAKDSTSVNVAVPDYEAMLGKSIKGMKIGIPKEYRMDGMNQDILDSWNRGAQILKDAGAEIIEISLPYTKYALPVYYIMAPAEASSNLARYDGVRYGMRTEAADSISDFYEKNRGHFIGPEVKKRILIGTYVLSSSQYDAYYMKAQRLRTKVIEDFENAFKQVDVILTPTTPIPPFIAGEEPKDPLTMYLNDILTVSTNIAGLPGMSVPIGLDRDGLPLGLQLIGPSFEEGRLFQVGQVLEDAAKFPFLSQE</sequence>
<dbReference type="GO" id="GO:0030956">
    <property type="term" value="C:glutamyl-tRNA(Gln) amidotransferase complex"/>
    <property type="evidence" value="ECO:0007669"/>
    <property type="project" value="InterPro"/>
</dbReference>
<dbReference type="NCBIfam" id="TIGR00132">
    <property type="entry name" value="gatA"/>
    <property type="match status" value="1"/>
</dbReference>
<comment type="subunit">
    <text evidence="2 10">Heterotrimer of A, B and C subunits.</text>
</comment>
<dbReference type="PROSITE" id="PS00571">
    <property type="entry name" value="AMIDASES"/>
    <property type="match status" value="1"/>
</dbReference>
<keyword evidence="5 10" id="KW-0436">Ligase</keyword>
<dbReference type="InterPro" id="IPR023631">
    <property type="entry name" value="Amidase_dom"/>
</dbReference>
<evidence type="ECO:0000313" key="12">
    <source>
        <dbReference type="EMBL" id="QOL20088.1"/>
    </source>
</evidence>
<comment type="catalytic activity">
    <reaction evidence="9 10">
        <text>L-glutamyl-tRNA(Gln) + L-glutamine + ATP + H2O = L-glutaminyl-tRNA(Gln) + L-glutamate + ADP + phosphate + H(+)</text>
        <dbReference type="Rhea" id="RHEA:17521"/>
        <dbReference type="Rhea" id="RHEA-COMP:9681"/>
        <dbReference type="Rhea" id="RHEA-COMP:9684"/>
        <dbReference type="ChEBI" id="CHEBI:15377"/>
        <dbReference type="ChEBI" id="CHEBI:15378"/>
        <dbReference type="ChEBI" id="CHEBI:29985"/>
        <dbReference type="ChEBI" id="CHEBI:30616"/>
        <dbReference type="ChEBI" id="CHEBI:43474"/>
        <dbReference type="ChEBI" id="CHEBI:58359"/>
        <dbReference type="ChEBI" id="CHEBI:78520"/>
        <dbReference type="ChEBI" id="CHEBI:78521"/>
        <dbReference type="ChEBI" id="CHEBI:456216"/>
        <dbReference type="EC" id="6.3.5.7"/>
    </reaction>
</comment>
<protein>
    <recommendedName>
        <fullName evidence="4 10">Glutamyl-tRNA(Gln) amidotransferase subunit A</fullName>
        <shortName evidence="10">Glu-ADT subunit A</shortName>
        <ecNumber evidence="3 10">6.3.5.7</ecNumber>
    </recommendedName>
</protein>
<evidence type="ECO:0000256" key="3">
    <source>
        <dbReference type="ARBA" id="ARBA00012739"/>
    </source>
</evidence>
<dbReference type="SUPFAM" id="SSF75304">
    <property type="entry name" value="Amidase signature (AS) enzymes"/>
    <property type="match status" value="1"/>
</dbReference>
<evidence type="ECO:0000256" key="2">
    <source>
        <dbReference type="ARBA" id="ARBA00011123"/>
    </source>
</evidence>
<keyword evidence="6 10" id="KW-0547">Nucleotide-binding</keyword>
<feature type="active site" description="Acyl-ester intermediate" evidence="10">
    <location>
        <position position="181"/>
    </location>
</feature>
<keyword evidence="8 10" id="KW-0648">Protein biosynthesis</keyword>
<keyword evidence="12" id="KW-0808">Transferase</keyword>
<keyword evidence="7 10" id="KW-0067">ATP-binding</keyword>
<feature type="domain" description="Amidase" evidence="11">
    <location>
        <begin position="26"/>
        <end position="469"/>
    </location>
</feature>
<dbReference type="Proteomes" id="UP000594001">
    <property type="component" value="Chromosome"/>
</dbReference>
<reference evidence="12 13" key="1">
    <citation type="submission" date="2020-06" db="EMBL/GenBank/DDBJ databases">
        <title>The endosymbiont of the kinetoplastid Bodo saltans is a Paracaedibacter-like alpha-proteobacterium possessing a putative toxin-antitoxin system.</title>
        <authorList>
            <person name="Midha S."/>
            <person name="Rigden D.J."/>
            <person name="Siozios S."/>
            <person name="Hurst G.D.D."/>
            <person name="Jackson A.P."/>
        </authorList>
    </citation>
    <scope>NUCLEOTIDE SEQUENCE [LARGE SCALE GENOMIC DNA]</scope>
    <source>
        <strain evidence="12">Lake Konstanz</strain>
    </source>
</reference>
<dbReference type="AlphaFoldDB" id="A0A7L9RUP2"/>
<evidence type="ECO:0000259" key="11">
    <source>
        <dbReference type="Pfam" id="PF01425"/>
    </source>
</evidence>
<dbReference type="EMBL" id="CP054719">
    <property type="protein sequence ID" value="QOL20088.1"/>
    <property type="molecule type" value="Genomic_DNA"/>
</dbReference>
<evidence type="ECO:0000313" key="13">
    <source>
        <dbReference type="Proteomes" id="UP000594001"/>
    </source>
</evidence>
<keyword evidence="13" id="KW-1185">Reference proteome</keyword>
<evidence type="ECO:0000256" key="9">
    <source>
        <dbReference type="ARBA" id="ARBA00047407"/>
    </source>
</evidence>
<feature type="active site" description="Charge relay system" evidence="10">
    <location>
        <position position="79"/>
    </location>
</feature>
<name>A0A7L9RUP2_9PROT</name>
<evidence type="ECO:0000256" key="7">
    <source>
        <dbReference type="ARBA" id="ARBA00022840"/>
    </source>
</evidence>
<dbReference type="RefSeq" id="WP_350331643.1">
    <property type="nucleotide sequence ID" value="NZ_CP054719.1"/>
</dbReference>
<dbReference type="InterPro" id="IPR004412">
    <property type="entry name" value="GatA"/>
</dbReference>
<dbReference type="GO" id="GO:0006412">
    <property type="term" value="P:translation"/>
    <property type="evidence" value="ECO:0007669"/>
    <property type="project" value="UniProtKB-UniRule"/>
</dbReference>
<dbReference type="Gene3D" id="3.90.1300.10">
    <property type="entry name" value="Amidase signature (AS) domain"/>
    <property type="match status" value="1"/>
</dbReference>
<dbReference type="InterPro" id="IPR000120">
    <property type="entry name" value="Amidase"/>
</dbReference>
<accession>A0A7L9RUP2</accession>
<comment type="function">
    <text evidence="10">Allows the formation of correctly charged Gln-tRNA(Gln) through the transamidation of misacylated Glu-tRNA(Gln) in organisms which lack glutaminyl-tRNA synthetase. The reaction takes place in the presence of glutamine and ATP through an activated gamma-phospho-Glu-tRNA(Gln).</text>
</comment>
<evidence type="ECO:0000256" key="1">
    <source>
        <dbReference type="ARBA" id="ARBA00008069"/>
    </source>
</evidence>
<evidence type="ECO:0000256" key="5">
    <source>
        <dbReference type="ARBA" id="ARBA00022598"/>
    </source>
</evidence>